<dbReference type="Gene3D" id="1.10.10.60">
    <property type="entry name" value="Homeodomain-like"/>
    <property type="match status" value="2"/>
</dbReference>
<dbReference type="GO" id="GO:0003700">
    <property type="term" value="F:DNA-binding transcription factor activity"/>
    <property type="evidence" value="ECO:0007669"/>
    <property type="project" value="InterPro"/>
</dbReference>
<dbReference type="InterPro" id="IPR018062">
    <property type="entry name" value="HTH_AraC-typ_CS"/>
</dbReference>
<dbReference type="AlphaFoldDB" id="A0A239IS35"/>
<dbReference type="InterPro" id="IPR018060">
    <property type="entry name" value="HTH_AraC"/>
</dbReference>
<dbReference type="SMART" id="SM00871">
    <property type="entry name" value="AraC_E_bind"/>
    <property type="match status" value="1"/>
</dbReference>
<dbReference type="SUPFAM" id="SSF46689">
    <property type="entry name" value="Homeodomain-like"/>
    <property type="match status" value="2"/>
</dbReference>
<evidence type="ECO:0000256" key="3">
    <source>
        <dbReference type="ARBA" id="ARBA00023163"/>
    </source>
</evidence>
<dbReference type="Gene3D" id="3.20.80.10">
    <property type="entry name" value="Regulatory factor, effector binding domain"/>
    <property type="match status" value="1"/>
</dbReference>
<sequence>MNYYDQLEKAIIFIEQNLCEDIKVEAVAGVAGYSYFHFHRIFEAVLGETVGNYIRLRRLTSAAHDVIYTDKRILDIALAYRFDSQEAFSRAFKKLYKLTPREYRKNRIETVIGNKKQMTTIGLKHLINSVTVQPMIKEISDIKIIGMRGKATINNNLIPKMWDDFNPRIPKIENRTPQIRGYGICEVDPNYNMHEFNEDTEFNEIVGVEVENHDKIPPGMVAKTLAGGKYAVFTHRGRVEFLRMTYQYIWGTWIISSKYEVDLRDDFEFYDQRFLGPNNDMSKFDIYIPIK</sequence>
<organism evidence="5 6">
    <name type="scientific">Anaerovirgula multivorans</name>
    <dbReference type="NCBI Taxonomy" id="312168"/>
    <lineage>
        <taxon>Bacteria</taxon>
        <taxon>Bacillati</taxon>
        <taxon>Bacillota</taxon>
        <taxon>Clostridia</taxon>
        <taxon>Peptostreptococcales</taxon>
        <taxon>Natronincolaceae</taxon>
        <taxon>Anaerovirgula</taxon>
    </lineage>
</organism>
<dbReference type="InterPro" id="IPR029442">
    <property type="entry name" value="GyrI-like"/>
</dbReference>
<dbReference type="GO" id="GO:0043565">
    <property type="term" value="F:sequence-specific DNA binding"/>
    <property type="evidence" value="ECO:0007669"/>
    <property type="project" value="InterPro"/>
</dbReference>
<feature type="domain" description="HTH araC/xylS-type" evidence="4">
    <location>
        <begin position="8"/>
        <end position="106"/>
    </location>
</feature>
<dbReference type="EMBL" id="FZOJ01000029">
    <property type="protein sequence ID" value="SNS95224.1"/>
    <property type="molecule type" value="Genomic_DNA"/>
</dbReference>
<reference evidence="5 6" key="1">
    <citation type="submission" date="2017-06" db="EMBL/GenBank/DDBJ databases">
        <authorList>
            <person name="Kim H.J."/>
            <person name="Triplett B.A."/>
        </authorList>
    </citation>
    <scope>NUCLEOTIDE SEQUENCE [LARGE SCALE GENOMIC DNA]</scope>
    <source>
        <strain evidence="5 6">SCA</strain>
    </source>
</reference>
<evidence type="ECO:0000313" key="5">
    <source>
        <dbReference type="EMBL" id="SNS95224.1"/>
    </source>
</evidence>
<dbReference type="RefSeq" id="WP_089284681.1">
    <property type="nucleotide sequence ID" value="NZ_FZOJ01000029.1"/>
</dbReference>
<dbReference type="Proteomes" id="UP000198304">
    <property type="component" value="Unassembled WGS sequence"/>
</dbReference>
<keyword evidence="2" id="KW-0238">DNA-binding</keyword>
<dbReference type="InterPro" id="IPR050959">
    <property type="entry name" value="MarA-like"/>
</dbReference>
<proteinExistence type="predicted"/>
<dbReference type="InterPro" id="IPR011256">
    <property type="entry name" value="Reg_factor_effector_dom_sf"/>
</dbReference>
<dbReference type="Pfam" id="PF06445">
    <property type="entry name" value="GyrI-like"/>
    <property type="match status" value="1"/>
</dbReference>
<dbReference type="InterPro" id="IPR009057">
    <property type="entry name" value="Homeodomain-like_sf"/>
</dbReference>
<dbReference type="SUPFAM" id="SSF55136">
    <property type="entry name" value="Probable bacterial effector-binding domain"/>
    <property type="match status" value="1"/>
</dbReference>
<protein>
    <submittedName>
        <fullName evidence="5">Transcriptional regulator, AraC family</fullName>
    </submittedName>
</protein>
<accession>A0A239IS35</accession>
<dbReference type="Pfam" id="PF12833">
    <property type="entry name" value="HTH_18"/>
    <property type="match status" value="1"/>
</dbReference>
<evidence type="ECO:0000313" key="6">
    <source>
        <dbReference type="Proteomes" id="UP000198304"/>
    </source>
</evidence>
<evidence type="ECO:0000259" key="4">
    <source>
        <dbReference type="PROSITE" id="PS01124"/>
    </source>
</evidence>
<name>A0A239IS35_9FIRM</name>
<dbReference type="PROSITE" id="PS00041">
    <property type="entry name" value="HTH_ARAC_FAMILY_1"/>
    <property type="match status" value="1"/>
</dbReference>
<evidence type="ECO:0000256" key="1">
    <source>
        <dbReference type="ARBA" id="ARBA00023015"/>
    </source>
</evidence>
<dbReference type="PANTHER" id="PTHR47504">
    <property type="entry name" value="RIGHT ORIGIN-BINDING PROTEIN"/>
    <property type="match status" value="1"/>
</dbReference>
<gene>
    <name evidence="5" type="ORF">SAMN05446037_102928</name>
</gene>
<dbReference type="InterPro" id="IPR020449">
    <property type="entry name" value="Tscrpt_reg_AraC-type_HTH"/>
</dbReference>
<dbReference type="InterPro" id="IPR010499">
    <property type="entry name" value="AraC_E-bd"/>
</dbReference>
<keyword evidence="3" id="KW-0804">Transcription</keyword>
<keyword evidence="6" id="KW-1185">Reference proteome</keyword>
<dbReference type="PROSITE" id="PS01124">
    <property type="entry name" value="HTH_ARAC_FAMILY_2"/>
    <property type="match status" value="1"/>
</dbReference>
<evidence type="ECO:0000256" key="2">
    <source>
        <dbReference type="ARBA" id="ARBA00023125"/>
    </source>
</evidence>
<keyword evidence="1" id="KW-0805">Transcription regulation</keyword>
<dbReference type="OrthoDB" id="45544at2"/>
<dbReference type="SMART" id="SM00342">
    <property type="entry name" value="HTH_ARAC"/>
    <property type="match status" value="1"/>
</dbReference>
<dbReference type="PANTHER" id="PTHR47504:SF5">
    <property type="entry name" value="RIGHT ORIGIN-BINDING PROTEIN"/>
    <property type="match status" value="1"/>
</dbReference>
<dbReference type="PRINTS" id="PR00032">
    <property type="entry name" value="HTHARAC"/>
</dbReference>